<protein>
    <recommendedName>
        <fullName evidence="5">SRPBCC family protein</fullName>
    </recommendedName>
</protein>
<keyword evidence="2" id="KW-0812">Transmembrane</keyword>
<evidence type="ECO:0000256" key="1">
    <source>
        <dbReference type="SAM" id="MobiDB-lite"/>
    </source>
</evidence>
<keyword evidence="2" id="KW-1133">Transmembrane helix</keyword>
<keyword evidence="4" id="KW-1185">Reference proteome</keyword>
<dbReference type="RefSeq" id="WP_386161640.1">
    <property type="nucleotide sequence ID" value="NZ_JBHMBS010000025.1"/>
</dbReference>
<gene>
    <name evidence="3" type="ORF">ACFFRH_34735</name>
</gene>
<reference evidence="3 4" key="1">
    <citation type="submission" date="2024-09" db="EMBL/GenBank/DDBJ databases">
        <authorList>
            <person name="Sun Q."/>
            <person name="Mori K."/>
        </authorList>
    </citation>
    <scope>NUCLEOTIDE SEQUENCE [LARGE SCALE GENOMIC DNA]</scope>
    <source>
        <strain evidence="3 4">JCM 3028</strain>
    </source>
</reference>
<sequence>MKTEKGLMNDLPSDPPEIPEPLPGPGEDPGARRALAGLVLALFAGLLAYRVLRAGHLEQTALFYVGVPAVIAVTVVLTVRPRTVTGLIMAVITVALAIAGPLLNEGVVCLLFAAPIFYLVGLLVGLAVDHSRRRGSNGLVAPLVLLAALGGGGEMVAPPRDSEVTVVHPASGARVERTLAVAPRFGRVDSPFLRLGFPTPVRAEGAGLEVGDQREITFTPRRPLGLGALPEPRSMTLRVKERSPERVTFSVVRDTTVARWMDLREAEFAWGGDRLSVTLRYGRTFDPGWYFGPLQRYAAAEAAGYLAGTFTR</sequence>
<feature type="transmembrane region" description="Helical" evidence="2">
    <location>
        <begin position="61"/>
        <end position="79"/>
    </location>
</feature>
<evidence type="ECO:0000313" key="4">
    <source>
        <dbReference type="Proteomes" id="UP001589610"/>
    </source>
</evidence>
<feature type="compositionally biased region" description="Pro residues" evidence="1">
    <location>
        <begin position="13"/>
        <end position="26"/>
    </location>
</feature>
<accession>A0ABV5TNH8</accession>
<feature type="region of interest" description="Disordered" evidence="1">
    <location>
        <begin position="1"/>
        <end position="26"/>
    </location>
</feature>
<feature type="transmembrane region" description="Helical" evidence="2">
    <location>
        <begin position="110"/>
        <end position="128"/>
    </location>
</feature>
<dbReference type="Proteomes" id="UP001589610">
    <property type="component" value="Unassembled WGS sequence"/>
</dbReference>
<comment type="caution">
    <text evidence="3">The sequence shown here is derived from an EMBL/GenBank/DDBJ whole genome shotgun (WGS) entry which is preliminary data.</text>
</comment>
<feature type="transmembrane region" description="Helical" evidence="2">
    <location>
        <begin position="85"/>
        <end position="103"/>
    </location>
</feature>
<evidence type="ECO:0000256" key="2">
    <source>
        <dbReference type="SAM" id="Phobius"/>
    </source>
</evidence>
<proteinExistence type="predicted"/>
<evidence type="ECO:0000313" key="3">
    <source>
        <dbReference type="EMBL" id="MFB9680661.1"/>
    </source>
</evidence>
<evidence type="ECO:0008006" key="5">
    <source>
        <dbReference type="Google" id="ProtNLM"/>
    </source>
</evidence>
<feature type="transmembrane region" description="Helical" evidence="2">
    <location>
        <begin position="30"/>
        <end position="49"/>
    </location>
</feature>
<organism evidence="3 4">
    <name type="scientific">Streptosporangium vulgare</name>
    <dbReference type="NCBI Taxonomy" id="46190"/>
    <lineage>
        <taxon>Bacteria</taxon>
        <taxon>Bacillati</taxon>
        <taxon>Actinomycetota</taxon>
        <taxon>Actinomycetes</taxon>
        <taxon>Streptosporangiales</taxon>
        <taxon>Streptosporangiaceae</taxon>
        <taxon>Streptosporangium</taxon>
    </lineage>
</organism>
<name>A0ABV5TNH8_9ACTN</name>
<keyword evidence="2" id="KW-0472">Membrane</keyword>
<dbReference type="EMBL" id="JBHMBS010000025">
    <property type="protein sequence ID" value="MFB9680661.1"/>
    <property type="molecule type" value="Genomic_DNA"/>
</dbReference>